<keyword evidence="4 7" id="KW-0812">Transmembrane</keyword>
<gene>
    <name evidence="9" type="ORF">MIM_c40910</name>
</gene>
<dbReference type="InterPro" id="IPR035906">
    <property type="entry name" value="MetI-like_sf"/>
</dbReference>
<dbReference type="PANTHER" id="PTHR43386">
    <property type="entry name" value="OLIGOPEPTIDE TRANSPORT SYSTEM PERMEASE PROTEIN APPC"/>
    <property type="match status" value="1"/>
</dbReference>
<keyword evidence="6 7" id="KW-0472">Membrane</keyword>
<dbReference type="SUPFAM" id="SSF161098">
    <property type="entry name" value="MetI-like"/>
    <property type="match status" value="1"/>
</dbReference>
<dbReference type="AlphaFoldDB" id="W0PMA5"/>
<dbReference type="Pfam" id="PF00528">
    <property type="entry name" value="BPD_transp_1"/>
    <property type="match status" value="1"/>
</dbReference>
<feature type="transmembrane region" description="Helical" evidence="7">
    <location>
        <begin position="235"/>
        <end position="257"/>
    </location>
</feature>
<evidence type="ECO:0000256" key="4">
    <source>
        <dbReference type="ARBA" id="ARBA00022692"/>
    </source>
</evidence>
<evidence type="ECO:0000256" key="1">
    <source>
        <dbReference type="ARBA" id="ARBA00004651"/>
    </source>
</evidence>
<keyword evidence="2 7" id="KW-0813">Transport</keyword>
<feature type="transmembrane region" description="Helical" evidence="7">
    <location>
        <begin position="104"/>
        <end position="127"/>
    </location>
</feature>
<reference evidence="9 10" key="1">
    <citation type="journal article" date="2014" name="Microbiology">
        <title>Unravelling the complete genome sequence of Advenella mimigardefordensis strain DPN7T and novel insights in the catabolism of the xenobiotic polythioester precursor 3,3'-dithiodipropionate.</title>
        <authorList>
            <person name="Wubbeler J.H."/>
            <person name="Hiessl S."/>
            <person name="Schuldes J."/>
            <person name="Thurmer A."/>
            <person name="Daniel R."/>
            <person name="Steinbuchel A."/>
        </authorList>
    </citation>
    <scope>NUCLEOTIDE SEQUENCE [LARGE SCALE GENOMIC DNA]</scope>
    <source>
        <strain evidence="10">DSM 17166 / LMG 22922 / DPN7</strain>
    </source>
</reference>
<dbReference type="CDD" id="cd06261">
    <property type="entry name" value="TM_PBP2"/>
    <property type="match status" value="1"/>
</dbReference>
<feature type="domain" description="ABC transmembrane type-1" evidence="8">
    <location>
        <begin position="69"/>
        <end position="258"/>
    </location>
</feature>
<evidence type="ECO:0000256" key="5">
    <source>
        <dbReference type="ARBA" id="ARBA00022989"/>
    </source>
</evidence>
<dbReference type="PANTHER" id="PTHR43386:SF1">
    <property type="entry name" value="D,D-DIPEPTIDE TRANSPORT SYSTEM PERMEASE PROTEIN DDPC-RELATED"/>
    <property type="match status" value="1"/>
</dbReference>
<keyword evidence="5 7" id="KW-1133">Transmembrane helix</keyword>
<dbReference type="RefSeq" id="WP_025374826.1">
    <property type="nucleotide sequence ID" value="NZ_CP003915.1"/>
</dbReference>
<dbReference type="InterPro" id="IPR000515">
    <property type="entry name" value="MetI-like"/>
</dbReference>
<feature type="transmembrane region" description="Helical" evidence="7">
    <location>
        <begin position="190"/>
        <end position="215"/>
    </location>
</feature>
<name>W0PMA5_ADVMD</name>
<keyword evidence="3" id="KW-1003">Cell membrane</keyword>
<evidence type="ECO:0000256" key="2">
    <source>
        <dbReference type="ARBA" id="ARBA00022448"/>
    </source>
</evidence>
<evidence type="ECO:0000259" key="8">
    <source>
        <dbReference type="PROSITE" id="PS50928"/>
    </source>
</evidence>
<evidence type="ECO:0000256" key="7">
    <source>
        <dbReference type="RuleBase" id="RU363032"/>
    </source>
</evidence>
<comment type="subcellular location">
    <subcellularLocation>
        <location evidence="1 7">Cell membrane</location>
        <topology evidence="1 7">Multi-pass membrane protein</topology>
    </subcellularLocation>
</comment>
<dbReference type="GO" id="GO:0005886">
    <property type="term" value="C:plasma membrane"/>
    <property type="evidence" value="ECO:0007669"/>
    <property type="project" value="UniProtKB-SubCell"/>
</dbReference>
<protein>
    <submittedName>
        <fullName evidence="9">Putative dipeptide transport system permease protein DppC</fullName>
    </submittedName>
</protein>
<dbReference type="Proteomes" id="UP000019095">
    <property type="component" value="Chromosome"/>
</dbReference>
<dbReference type="Gene3D" id="1.10.3720.10">
    <property type="entry name" value="MetI-like"/>
    <property type="match status" value="1"/>
</dbReference>
<dbReference type="PROSITE" id="PS50928">
    <property type="entry name" value="ABC_TM1"/>
    <property type="match status" value="1"/>
</dbReference>
<sequence length="272" mass="29399">MKSNINTNLLLGSLLCGVILTAALLGAFWTPFDPMALDFGHRLQAPDAIYWLGTDEFGRDTFSRILYGATTSVGISFMTVFIAMFVGTVLGLIAGYVRGWVDRIMMCFTDALLAFPGILLALGLLAVVGANKYGIVVALGVAYLPSVLRLVRGTVLPLREREFIHASRIMGNSETFILFRHILPNCFGPMIVLATSMFGWVLLAESSLSFLGLGVPPPAPTWGNMLAGSRPFMMQASWLGIFPGLCISMTLLGINLLGDALQDKLDPYAKGK</sequence>
<comment type="similarity">
    <text evidence="7">Belongs to the binding-protein-dependent transport system permease family.</text>
</comment>
<accession>W0PMA5</accession>
<evidence type="ECO:0000313" key="9">
    <source>
        <dbReference type="EMBL" id="AHG66138.1"/>
    </source>
</evidence>
<dbReference type="eggNOG" id="COG1173">
    <property type="taxonomic scope" value="Bacteria"/>
</dbReference>
<evidence type="ECO:0000256" key="3">
    <source>
        <dbReference type="ARBA" id="ARBA00022475"/>
    </source>
</evidence>
<feature type="transmembrane region" description="Helical" evidence="7">
    <location>
        <begin position="73"/>
        <end position="97"/>
    </location>
</feature>
<dbReference type="KEGG" id="amim:MIM_c40910"/>
<dbReference type="STRING" id="1247726.MIM_c40910"/>
<dbReference type="GO" id="GO:0055085">
    <property type="term" value="P:transmembrane transport"/>
    <property type="evidence" value="ECO:0007669"/>
    <property type="project" value="InterPro"/>
</dbReference>
<organism evidence="9 10">
    <name type="scientific">Advenella mimigardefordensis (strain DSM 17166 / LMG 22922 / DPN7)</name>
    <dbReference type="NCBI Taxonomy" id="1247726"/>
    <lineage>
        <taxon>Bacteria</taxon>
        <taxon>Pseudomonadati</taxon>
        <taxon>Pseudomonadota</taxon>
        <taxon>Betaproteobacteria</taxon>
        <taxon>Burkholderiales</taxon>
        <taxon>Alcaligenaceae</taxon>
    </lineage>
</organism>
<feature type="transmembrane region" description="Helical" evidence="7">
    <location>
        <begin position="133"/>
        <end position="151"/>
    </location>
</feature>
<dbReference type="PATRIC" id="fig|1247726.3.peg.4510"/>
<dbReference type="EMBL" id="CP003915">
    <property type="protein sequence ID" value="AHG66138.1"/>
    <property type="molecule type" value="Genomic_DNA"/>
</dbReference>
<keyword evidence="10" id="KW-1185">Reference proteome</keyword>
<evidence type="ECO:0000256" key="6">
    <source>
        <dbReference type="ARBA" id="ARBA00023136"/>
    </source>
</evidence>
<proteinExistence type="inferred from homology"/>
<evidence type="ECO:0000313" key="10">
    <source>
        <dbReference type="Proteomes" id="UP000019095"/>
    </source>
</evidence>
<dbReference type="OrthoDB" id="9783218at2"/>
<dbReference type="InterPro" id="IPR050366">
    <property type="entry name" value="BP-dependent_transpt_permease"/>
</dbReference>
<dbReference type="HOGENOM" id="CLU_028518_1_1_4"/>
<feature type="transmembrane region" description="Helical" evidence="7">
    <location>
        <begin position="9"/>
        <end position="29"/>
    </location>
</feature>